<evidence type="ECO:0000313" key="1">
    <source>
        <dbReference type="EMBL" id="KXT05470.1"/>
    </source>
</evidence>
<keyword evidence="2" id="KW-1185">Reference proteome</keyword>
<name>A0A139HSN6_9PEZI</name>
<organism evidence="1 2">
    <name type="scientific">Pseudocercospora eumusae</name>
    <dbReference type="NCBI Taxonomy" id="321146"/>
    <lineage>
        <taxon>Eukaryota</taxon>
        <taxon>Fungi</taxon>
        <taxon>Dikarya</taxon>
        <taxon>Ascomycota</taxon>
        <taxon>Pezizomycotina</taxon>
        <taxon>Dothideomycetes</taxon>
        <taxon>Dothideomycetidae</taxon>
        <taxon>Mycosphaerellales</taxon>
        <taxon>Mycosphaerellaceae</taxon>
        <taxon>Pseudocercospora</taxon>
    </lineage>
</organism>
<proteinExistence type="predicted"/>
<accession>A0A139HSN6</accession>
<gene>
    <name evidence="1" type="ORF">AC578_11031</name>
</gene>
<evidence type="ECO:0000313" key="2">
    <source>
        <dbReference type="Proteomes" id="UP000070133"/>
    </source>
</evidence>
<evidence type="ECO:0008006" key="3">
    <source>
        <dbReference type="Google" id="ProtNLM"/>
    </source>
</evidence>
<comment type="caution">
    <text evidence="1">The sequence shown here is derived from an EMBL/GenBank/DDBJ whole genome shotgun (WGS) entry which is preliminary data.</text>
</comment>
<sequence>MSYHTPEVNMLDSMSYADLEALKKQLETVRHRILLLQNAQSALFKLPGELRNTIFLLAMQAEVLDRRETGKQASFEEPAFFRTSRQVKAECTGIWYRDVLCWEELVDGSPDSDDAEKDGISHVEKMDCVAKAWRRLDVYEVKSMCRERNKVGKLTLVTQPAHCDLRRTRDSVEGSRSICPRQGLVRVKGYDMGMPSLRWWVW</sequence>
<dbReference type="EMBL" id="LFZN01000013">
    <property type="protein sequence ID" value="KXT05470.1"/>
    <property type="molecule type" value="Genomic_DNA"/>
</dbReference>
<dbReference type="OrthoDB" id="3649502at2759"/>
<dbReference type="AlphaFoldDB" id="A0A139HSN6"/>
<protein>
    <recommendedName>
        <fullName evidence="3">F-box domain-containing protein</fullName>
    </recommendedName>
</protein>
<reference evidence="1 2" key="1">
    <citation type="submission" date="2015-07" db="EMBL/GenBank/DDBJ databases">
        <title>Comparative genomics of the Sigatoka disease complex on banana suggests a link between parallel evolutionary changes in Pseudocercospora fijiensis and Pseudocercospora eumusae and increased virulence on the banana host.</title>
        <authorList>
            <person name="Chang T.-C."/>
            <person name="Salvucci A."/>
            <person name="Crous P.W."/>
            <person name="Stergiopoulos I."/>
        </authorList>
    </citation>
    <scope>NUCLEOTIDE SEQUENCE [LARGE SCALE GENOMIC DNA]</scope>
    <source>
        <strain evidence="1 2">CBS 114824</strain>
    </source>
</reference>
<dbReference type="Proteomes" id="UP000070133">
    <property type="component" value="Unassembled WGS sequence"/>
</dbReference>